<comment type="caution">
    <text evidence="1">The sequence shown here is derived from an EMBL/GenBank/DDBJ whole genome shotgun (WGS) entry which is preliminary data.</text>
</comment>
<organism evidence="1 2">
    <name type="scientific">Gemmata algarum</name>
    <dbReference type="NCBI Taxonomy" id="2975278"/>
    <lineage>
        <taxon>Bacteria</taxon>
        <taxon>Pseudomonadati</taxon>
        <taxon>Planctomycetota</taxon>
        <taxon>Planctomycetia</taxon>
        <taxon>Gemmatales</taxon>
        <taxon>Gemmataceae</taxon>
        <taxon>Gemmata</taxon>
    </lineage>
</organism>
<gene>
    <name evidence="1" type="ORF">R5W23_004502</name>
</gene>
<dbReference type="EMBL" id="JAXBLV010000228">
    <property type="protein sequence ID" value="MDY3563019.1"/>
    <property type="molecule type" value="Genomic_DNA"/>
</dbReference>
<keyword evidence="2" id="KW-1185">Reference proteome</keyword>
<evidence type="ECO:0000313" key="1">
    <source>
        <dbReference type="EMBL" id="MDY3563019.1"/>
    </source>
</evidence>
<name>A0ABU5F695_9BACT</name>
<accession>A0ABU5F695</accession>
<dbReference type="Proteomes" id="UP001272242">
    <property type="component" value="Unassembled WGS sequence"/>
</dbReference>
<evidence type="ECO:0000313" key="2">
    <source>
        <dbReference type="Proteomes" id="UP001272242"/>
    </source>
</evidence>
<reference evidence="2" key="1">
    <citation type="journal article" date="2023" name="Mar. Drugs">
        <title>Gemmata algarum, a Novel Planctomycete Isolated from an Algal Mat, Displays Antimicrobial Activity.</title>
        <authorList>
            <person name="Kumar G."/>
            <person name="Kallscheuer N."/>
            <person name="Kashif M."/>
            <person name="Ahamad S."/>
            <person name="Jagadeeshwari U."/>
            <person name="Pannikurungottu S."/>
            <person name="Haufschild T."/>
            <person name="Kabuu M."/>
            <person name="Sasikala C."/>
            <person name="Jogler C."/>
            <person name="Ramana C."/>
        </authorList>
    </citation>
    <scope>NUCLEOTIDE SEQUENCE [LARGE SCALE GENOMIC DNA]</scope>
    <source>
        <strain evidence="2">JC673</strain>
    </source>
</reference>
<protein>
    <submittedName>
        <fullName evidence="1">Uncharacterized protein</fullName>
    </submittedName>
</protein>
<sequence length="195" mass="21330">MAELFPPWKDAFLQHVQQPSVAAPLKAAATSGHLTDWTTCLTGAVVRSCEALGWRAAGKGHPLDLLPQAGQEYLGIDVMAFAPASGGHWPFPLAAFELENSKADDRVAYSLWKVLCLRTRLRVVFAYRPDWEQGRKLVHAIGDDVVGTIPPGDRAALAGETVLVVGNRGEGDTFPWGYFKFWVLNTNVGRFAKVE</sequence>
<dbReference type="RefSeq" id="WP_320689281.1">
    <property type="nucleotide sequence ID" value="NZ_JAXBLV010000228.1"/>
</dbReference>
<proteinExistence type="predicted"/>